<dbReference type="AlphaFoldDB" id="A0A1X0Q6R3"/>
<dbReference type="OrthoDB" id="2194483at2759"/>
<sequence length="253" mass="30649">MSSSLNDLNKIILKFENNDRFHLVKYAFKKSIEKINEDNDLFHNKKLILTLNLCQYLKDKYKAEFIDFILDTKILNMRALILDFVDTDYKGYQKYFYKPERWMKKLIKDIKETFMLVIENSELKFTDKTNDYKYPNIEKIEKTVNFEDSDNLDEIFNEYGEFNKVYQQEDLRLSLIIFNNKLVREFEKIFLGTEEFGRAGNQLVLNFICYSEYMKLTNKDFQEFISKIYQNINQSNRIDLNELNEAYKEYKSN</sequence>
<protein>
    <submittedName>
        <fullName evidence="1">Uncharacterized protein</fullName>
    </submittedName>
</protein>
<name>A0A1X0Q6R3_9MICR</name>
<proteinExistence type="predicted"/>
<dbReference type="VEuPathDB" id="MicrosporidiaDB:A0H76_1609"/>
<dbReference type="Proteomes" id="UP000192356">
    <property type="component" value="Unassembled WGS sequence"/>
</dbReference>
<reference evidence="1 2" key="1">
    <citation type="journal article" date="2017" name="Environ. Microbiol.">
        <title>Decay of the glycolytic pathway and adaptation to intranuclear parasitism within Enterocytozoonidae microsporidia.</title>
        <authorList>
            <person name="Wiredu Boakye D."/>
            <person name="Jaroenlak P."/>
            <person name="Prachumwat A."/>
            <person name="Williams T.A."/>
            <person name="Bateman K.S."/>
            <person name="Itsathitphaisarn O."/>
            <person name="Sritunyalucksana K."/>
            <person name="Paszkiewicz K.H."/>
            <person name="Moore K.A."/>
            <person name="Stentiford G.D."/>
            <person name="Williams B.A."/>
        </authorList>
    </citation>
    <scope>NUCLEOTIDE SEQUENCE [LARGE SCALE GENOMIC DNA]</scope>
    <source>
        <strain evidence="1 2">GB1</strain>
    </source>
</reference>
<accession>A0A1X0Q6R3</accession>
<dbReference type="VEuPathDB" id="MicrosporidiaDB:HERIO_2508"/>
<comment type="caution">
    <text evidence="1">The sequence shown here is derived from an EMBL/GenBank/DDBJ whole genome shotgun (WGS) entry which is preliminary data.</text>
</comment>
<organism evidence="1 2">
    <name type="scientific">Hepatospora eriocheir</name>
    <dbReference type="NCBI Taxonomy" id="1081669"/>
    <lineage>
        <taxon>Eukaryota</taxon>
        <taxon>Fungi</taxon>
        <taxon>Fungi incertae sedis</taxon>
        <taxon>Microsporidia</taxon>
        <taxon>Hepatosporidae</taxon>
        <taxon>Hepatospora</taxon>
    </lineage>
</organism>
<dbReference type="EMBL" id="LVKB01000319">
    <property type="protein sequence ID" value="ORD95422.1"/>
    <property type="molecule type" value="Genomic_DNA"/>
</dbReference>
<gene>
    <name evidence="1" type="ORF">HERIO_2508</name>
</gene>
<evidence type="ECO:0000313" key="2">
    <source>
        <dbReference type="Proteomes" id="UP000192356"/>
    </source>
</evidence>
<keyword evidence="2" id="KW-1185">Reference proteome</keyword>
<evidence type="ECO:0000313" key="1">
    <source>
        <dbReference type="EMBL" id="ORD95422.1"/>
    </source>
</evidence>